<keyword evidence="4" id="KW-1003">Cell membrane</keyword>
<evidence type="ECO:0000259" key="10">
    <source>
        <dbReference type="PROSITE" id="PS51202"/>
    </source>
</evidence>
<gene>
    <name evidence="11" type="ORF">HMPREF1872_00541</name>
</gene>
<evidence type="ECO:0000256" key="8">
    <source>
        <dbReference type="ARBA" id="ARBA00023136"/>
    </source>
</evidence>
<feature type="transmembrane region" description="Helical" evidence="9">
    <location>
        <begin position="87"/>
        <end position="108"/>
    </location>
</feature>
<feature type="transmembrane region" description="Helical" evidence="9">
    <location>
        <begin position="264"/>
        <end position="286"/>
    </location>
</feature>
<dbReference type="PATRIC" id="fig|1497955.3.peg.522"/>
<organism evidence="11 12">
    <name type="scientific">Amygdalobacter nucleatus</name>
    <dbReference type="NCBI Taxonomy" id="3029274"/>
    <lineage>
        <taxon>Bacteria</taxon>
        <taxon>Bacillati</taxon>
        <taxon>Bacillota</taxon>
        <taxon>Clostridia</taxon>
        <taxon>Eubacteriales</taxon>
        <taxon>Oscillospiraceae</taxon>
        <taxon>Amygdalobacter</taxon>
    </lineage>
</organism>
<dbReference type="GO" id="GO:0015297">
    <property type="term" value="F:antiporter activity"/>
    <property type="evidence" value="ECO:0007669"/>
    <property type="project" value="UniProtKB-KW"/>
</dbReference>
<dbReference type="RefSeq" id="WP_066713566.1">
    <property type="nucleotide sequence ID" value="NZ_CP118869.1"/>
</dbReference>
<dbReference type="Pfam" id="PF02080">
    <property type="entry name" value="TrkA_C"/>
    <property type="match status" value="2"/>
</dbReference>
<evidence type="ECO:0000256" key="2">
    <source>
        <dbReference type="ARBA" id="ARBA00022448"/>
    </source>
</evidence>
<feature type="transmembrane region" description="Helical" evidence="9">
    <location>
        <begin position="358"/>
        <end position="377"/>
    </location>
</feature>
<evidence type="ECO:0000256" key="4">
    <source>
        <dbReference type="ARBA" id="ARBA00022475"/>
    </source>
</evidence>
<dbReference type="AlphaFoldDB" id="A0A133YFI2"/>
<feature type="transmembrane region" description="Helical" evidence="9">
    <location>
        <begin position="55"/>
        <end position="75"/>
    </location>
</feature>
<evidence type="ECO:0000256" key="1">
    <source>
        <dbReference type="ARBA" id="ARBA00004651"/>
    </source>
</evidence>
<evidence type="ECO:0000313" key="12">
    <source>
        <dbReference type="Proteomes" id="UP000070080"/>
    </source>
</evidence>
<protein>
    <submittedName>
        <fullName evidence="11">Putative potassium/proton antiporter</fullName>
    </submittedName>
</protein>
<dbReference type="GO" id="GO:0005886">
    <property type="term" value="C:plasma membrane"/>
    <property type="evidence" value="ECO:0007669"/>
    <property type="project" value="UniProtKB-SubCell"/>
</dbReference>
<dbReference type="PANTHER" id="PTHR32507:SF7">
    <property type="entry name" value="K(+)_H(+) ANTIPORTER NHAP2"/>
    <property type="match status" value="1"/>
</dbReference>
<dbReference type="InterPro" id="IPR006153">
    <property type="entry name" value="Cation/H_exchanger_TM"/>
</dbReference>
<evidence type="ECO:0000256" key="9">
    <source>
        <dbReference type="SAM" id="Phobius"/>
    </source>
</evidence>
<dbReference type="GO" id="GO:0006813">
    <property type="term" value="P:potassium ion transport"/>
    <property type="evidence" value="ECO:0007669"/>
    <property type="project" value="InterPro"/>
</dbReference>
<feature type="transmembrane region" description="Helical" evidence="9">
    <location>
        <begin position="6"/>
        <end position="23"/>
    </location>
</feature>
<evidence type="ECO:0000256" key="7">
    <source>
        <dbReference type="ARBA" id="ARBA00023065"/>
    </source>
</evidence>
<dbReference type="InterPro" id="IPR038770">
    <property type="entry name" value="Na+/solute_symporter_sf"/>
</dbReference>
<keyword evidence="8 9" id="KW-0472">Membrane</keyword>
<dbReference type="SUPFAM" id="SSF116726">
    <property type="entry name" value="TrkA C-terminal domain-like"/>
    <property type="match status" value="2"/>
</dbReference>
<evidence type="ECO:0000313" key="11">
    <source>
        <dbReference type="EMBL" id="KXB41951.1"/>
    </source>
</evidence>
<feature type="transmembrane region" description="Helical" evidence="9">
    <location>
        <begin position="220"/>
        <end position="252"/>
    </location>
</feature>
<dbReference type="NCBIfam" id="NF003716">
    <property type="entry name" value="PRK05326.1-3"/>
    <property type="match status" value="1"/>
</dbReference>
<proteinExistence type="predicted"/>
<reference evidence="12" key="1">
    <citation type="submission" date="2016-01" db="EMBL/GenBank/DDBJ databases">
        <authorList>
            <person name="Mitreva M."/>
            <person name="Pepin K.H."/>
            <person name="Mihindukulasuriya K.A."/>
            <person name="Fulton R."/>
            <person name="Fronick C."/>
            <person name="O'Laughlin M."/>
            <person name="Miner T."/>
            <person name="Herter B."/>
            <person name="Rosa B.A."/>
            <person name="Cordes M."/>
            <person name="Tomlinson C."/>
            <person name="Wollam A."/>
            <person name="Palsikar V.B."/>
            <person name="Mardis E.R."/>
            <person name="Wilson R.K."/>
        </authorList>
    </citation>
    <scope>NUCLEOTIDE SEQUENCE [LARGE SCALE GENOMIC DNA]</scope>
    <source>
        <strain evidence="12">KA00274</strain>
    </source>
</reference>
<dbReference type="STRING" id="1497955.HMPREF1872_00541"/>
<feature type="transmembrane region" description="Helical" evidence="9">
    <location>
        <begin position="114"/>
        <end position="136"/>
    </location>
</feature>
<dbReference type="GO" id="GO:1902600">
    <property type="term" value="P:proton transmembrane transport"/>
    <property type="evidence" value="ECO:0007669"/>
    <property type="project" value="InterPro"/>
</dbReference>
<dbReference type="GO" id="GO:0008324">
    <property type="term" value="F:monoatomic cation transmembrane transporter activity"/>
    <property type="evidence" value="ECO:0007669"/>
    <property type="project" value="InterPro"/>
</dbReference>
<keyword evidence="3" id="KW-0050">Antiport</keyword>
<dbReference type="EMBL" id="LSCV01000009">
    <property type="protein sequence ID" value="KXB41951.1"/>
    <property type="molecule type" value="Genomic_DNA"/>
</dbReference>
<keyword evidence="6 9" id="KW-1133">Transmembrane helix</keyword>
<dbReference type="NCBIfam" id="NF003715">
    <property type="entry name" value="PRK05326.1-2"/>
    <property type="match status" value="1"/>
</dbReference>
<dbReference type="Pfam" id="PF00999">
    <property type="entry name" value="Na_H_Exchanger"/>
    <property type="match status" value="1"/>
</dbReference>
<dbReference type="PROSITE" id="PS51202">
    <property type="entry name" value="RCK_C"/>
    <property type="match status" value="1"/>
</dbReference>
<comment type="subcellular location">
    <subcellularLocation>
        <location evidence="1">Cell membrane</location>
        <topology evidence="1">Multi-pass membrane protein</topology>
    </subcellularLocation>
</comment>
<evidence type="ECO:0000256" key="3">
    <source>
        <dbReference type="ARBA" id="ARBA00022449"/>
    </source>
</evidence>
<dbReference type="PANTHER" id="PTHR32507">
    <property type="entry name" value="NA(+)/H(+) ANTIPORTER 1"/>
    <property type="match status" value="1"/>
</dbReference>
<keyword evidence="2" id="KW-0813">Transport</keyword>
<keyword evidence="5 9" id="KW-0812">Transmembrane</keyword>
<accession>A0A133YFI2</accession>
<feature type="transmembrane region" description="Helical" evidence="9">
    <location>
        <begin position="30"/>
        <end position="49"/>
    </location>
</feature>
<feature type="transmembrane region" description="Helical" evidence="9">
    <location>
        <begin position="181"/>
        <end position="200"/>
    </location>
</feature>
<keyword evidence="12" id="KW-1185">Reference proteome</keyword>
<feature type="transmembrane region" description="Helical" evidence="9">
    <location>
        <begin position="328"/>
        <end position="352"/>
    </location>
</feature>
<sequence length="529" mass="57602">MNNFILIAASLIILCVFINKLFLKMGVPVLLGFIFLGILVGQDGIFGIEFTNYNLVGNICTVALIFIMFYGGFSTNIKQAKPVLKQAALLAGPGVALTALFTGLFAYLCLGMPWLHALLLGSVIASTDAASVFSVLRSYNLNLRYNSASLLEVESGSNDPAAYMLTIIVLQLIQGKGDLQFIIKTVVAQIVLAIVAAWLISKLAAYLLNKMQFATEGFELVFIMGIALVSYALPSAFNGNGYLSAYICGLLLGNKQIKAKRELVSFWSGITGLMQIVIFFLLGLLSTPSLLPAVFNKAILVMLALTFLVRPLVVYLLLLPFKVNWRQLVLLSFAGLRGAASIVFAIMVIMQGEIGSEIFHITFLIVLLSLGLQGVLLPKVAKLTDMIEPGGNVMKTFTDYAEDLPVQFMKFRLQANHLWVGKKIMDLVLPPQTLLVYLENEKGVTVPNGETLLQANDKLILAAIEPHKMPGVSLSELEISEKHEYVGQALSELNLEDSLVVLIKRGDKVVIPDGRTVINAGDVLICNRG</sequence>
<dbReference type="InterPro" id="IPR006037">
    <property type="entry name" value="RCK_C"/>
</dbReference>
<comment type="caution">
    <text evidence="11">The sequence shown here is derived from an EMBL/GenBank/DDBJ whole genome shotgun (WGS) entry which is preliminary data.</text>
</comment>
<evidence type="ECO:0000256" key="5">
    <source>
        <dbReference type="ARBA" id="ARBA00022692"/>
    </source>
</evidence>
<evidence type="ECO:0000256" key="6">
    <source>
        <dbReference type="ARBA" id="ARBA00022989"/>
    </source>
</evidence>
<feature type="domain" description="RCK C-terminal" evidence="10">
    <location>
        <begin position="462"/>
        <end position="529"/>
    </location>
</feature>
<dbReference type="Proteomes" id="UP000070080">
    <property type="component" value="Unassembled WGS sequence"/>
</dbReference>
<keyword evidence="7" id="KW-0406">Ion transport</keyword>
<dbReference type="OrthoDB" id="9810759at2"/>
<name>A0A133YFI2_9FIRM</name>
<dbReference type="Gene3D" id="1.20.1530.20">
    <property type="match status" value="1"/>
</dbReference>
<feature type="transmembrane region" description="Helical" evidence="9">
    <location>
        <begin position="298"/>
        <end position="321"/>
    </location>
</feature>
<dbReference type="InterPro" id="IPR036721">
    <property type="entry name" value="RCK_C_sf"/>
</dbReference>
<dbReference type="Gene3D" id="3.30.70.1450">
    <property type="entry name" value="Regulator of K+ conductance, C-terminal domain"/>
    <property type="match status" value="2"/>
</dbReference>